<evidence type="ECO:0000256" key="1">
    <source>
        <dbReference type="SAM" id="Phobius"/>
    </source>
</evidence>
<dbReference type="AlphaFoldDB" id="A0AAN6W176"/>
<protein>
    <submittedName>
        <fullName evidence="2">Uncharacterized protein</fullName>
    </submittedName>
</protein>
<proteinExistence type="predicted"/>
<organism evidence="2 3">
    <name type="scientific">Triangularia setosa</name>
    <dbReference type="NCBI Taxonomy" id="2587417"/>
    <lineage>
        <taxon>Eukaryota</taxon>
        <taxon>Fungi</taxon>
        <taxon>Dikarya</taxon>
        <taxon>Ascomycota</taxon>
        <taxon>Pezizomycotina</taxon>
        <taxon>Sordariomycetes</taxon>
        <taxon>Sordariomycetidae</taxon>
        <taxon>Sordariales</taxon>
        <taxon>Podosporaceae</taxon>
        <taxon>Triangularia</taxon>
    </lineage>
</organism>
<sequence length="112" mass="12773">MSIFWIYNNTQADHQSPRFPFNAPRHKPPIIHRSSPIISLKRSLALAIVGVMVFLFLAVIGLSAGLGISQRHLTQAKSELQSLQTSLDYLRQSEICPDMRQRLFRGEMKQLI</sequence>
<comment type="caution">
    <text evidence="2">The sequence shown here is derived from an EMBL/GenBank/DDBJ whole genome shotgun (WGS) entry which is preliminary data.</text>
</comment>
<reference evidence="2" key="2">
    <citation type="submission" date="2023-05" db="EMBL/GenBank/DDBJ databases">
        <authorList>
            <consortium name="Lawrence Berkeley National Laboratory"/>
            <person name="Steindorff A."/>
            <person name="Hensen N."/>
            <person name="Bonometti L."/>
            <person name="Westerberg I."/>
            <person name="Brannstrom I.O."/>
            <person name="Guillou S."/>
            <person name="Cros-Aarteil S."/>
            <person name="Calhoun S."/>
            <person name="Haridas S."/>
            <person name="Kuo A."/>
            <person name="Mondo S."/>
            <person name="Pangilinan J."/>
            <person name="Riley R."/>
            <person name="Labutti K."/>
            <person name="Andreopoulos B."/>
            <person name="Lipzen A."/>
            <person name="Chen C."/>
            <person name="Yanf M."/>
            <person name="Daum C."/>
            <person name="Ng V."/>
            <person name="Clum A."/>
            <person name="Ohm R."/>
            <person name="Martin F."/>
            <person name="Silar P."/>
            <person name="Natvig D."/>
            <person name="Lalanne C."/>
            <person name="Gautier V."/>
            <person name="Ament-Velasquez S.L."/>
            <person name="Kruys A."/>
            <person name="Hutchinson M.I."/>
            <person name="Powell A.J."/>
            <person name="Barry K."/>
            <person name="Miller A.N."/>
            <person name="Grigoriev I.V."/>
            <person name="Debuchy R."/>
            <person name="Gladieux P."/>
            <person name="Thoren M.H."/>
            <person name="Johannesson H."/>
        </authorList>
    </citation>
    <scope>NUCLEOTIDE SEQUENCE</scope>
    <source>
        <strain evidence="2">CBS 892.96</strain>
    </source>
</reference>
<name>A0AAN6W176_9PEZI</name>
<feature type="transmembrane region" description="Helical" evidence="1">
    <location>
        <begin position="44"/>
        <end position="68"/>
    </location>
</feature>
<keyword evidence="1" id="KW-1133">Transmembrane helix</keyword>
<keyword evidence="1" id="KW-0472">Membrane</keyword>
<reference evidence="2" key="1">
    <citation type="journal article" date="2023" name="Mol. Phylogenet. Evol.">
        <title>Genome-scale phylogeny and comparative genomics of the fungal order Sordariales.</title>
        <authorList>
            <person name="Hensen N."/>
            <person name="Bonometti L."/>
            <person name="Westerberg I."/>
            <person name="Brannstrom I.O."/>
            <person name="Guillou S."/>
            <person name="Cros-Aarteil S."/>
            <person name="Calhoun S."/>
            <person name="Haridas S."/>
            <person name="Kuo A."/>
            <person name="Mondo S."/>
            <person name="Pangilinan J."/>
            <person name="Riley R."/>
            <person name="LaButti K."/>
            <person name="Andreopoulos B."/>
            <person name="Lipzen A."/>
            <person name="Chen C."/>
            <person name="Yan M."/>
            <person name="Daum C."/>
            <person name="Ng V."/>
            <person name="Clum A."/>
            <person name="Steindorff A."/>
            <person name="Ohm R.A."/>
            <person name="Martin F."/>
            <person name="Silar P."/>
            <person name="Natvig D.O."/>
            <person name="Lalanne C."/>
            <person name="Gautier V."/>
            <person name="Ament-Velasquez S.L."/>
            <person name="Kruys A."/>
            <person name="Hutchinson M.I."/>
            <person name="Powell A.J."/>
            <person name="Barry K."/>
            <person name="Miller A.N."/>
            <person name="Grigoriev I.V."/>
            <person name="Debuchy R."/>
            <person name="Gladieux P."/>
            <person name="Hiltunen Thoren M."/>
            <person name="Johannesson H."/>
        </authorList>
    </citation>
    <scope>NUCLEOTIDE SEQUENCE</scope>
    <source>
        <strain evidence="2">CBS 892.96</strain>
    </source>
</reference>
<dbReference type="EMBL" id="MU866371">
    <property type="protein sequence ID" value="KAK4173060.1"/>
    <property type="molecule type" value="Genomic_DNA"/>
</dbReference>
<dbReference type="Proteomes" id="UP001302321">
    <property type="component" value="Unassembled WGS sequence"/>
</dbReference>
<accession>A0AAN6W176</accession>
<keyword evidence="3" id="KW-1185">Reference proteome</keyword>
<evidence type="ECO:0000313" key="3">
    <source>
        <dbReference type="Proteomes" id="UP001302321"/>
    </source>
</evidence>
<gene>
    <name evidence="2" type="ORF">QBC36DRAFT_336574</name>
</gene>
<evidence type="ECO:0000313" key="2">
    <source>
        <dbReference type="EMBL" id="KAK4173060.1"/>
    </source>
</evidence>
<keyword evidence="1" id="KW-0812">Transmembrane</keyword>